<gene>
    <name evidence="1" type="ORF">EG68_09832</name>
</gene>
<comment type="caution">
    <text evidence="1">The sequence shown here is derived from an EMBL/GenBank/DDBJ whole genome shotgun (WGS) entry which is preliminary data.</text>
</comment>
<name>A0A8S9YQ86_9TREM</name>
<keyword evidence="2" id="KW-1185">Reference proteome</keyword>
<protein>
    <submittedName>
        <fullName evidence="1">Uncharacterized protein</fullName>
    </submittedName>
</protein>
<organism evidence="1 2">
    <name type="scientific">Paragonimus skrjabini miyazakii</name>
    <dbReference type="NCBI Taxonomy" id="59628"/>
    <lineage>
        <taxon>Eukaryota</taxon>
        <taxon>Metazoa</taxon>
        <taxon>Spiralia</taxon>
        <taxon>Lophotrochozoa</taxon>
        <taxon>Platyhelminthes</taxon>
        <taxon>Trematoda</taxon>
        <taxon>Digenea</taxon>
        <taxon>Plagiorchiida</taxon>
        <taxon>Troglotremata</taxon>
        <taxon>Troglotrematidae</taxon>
        <taxon>Paragonimus</taxon>
    </lineage>
</organism>
<evidence type="ECO:0000313" key="2">
    <source>
        <dbReference type="Proteomes" id="UP000822476"/>
    </source>
</evidence>
<dbReference type="OrthoDB" id="6280709at2759"/>
<dbReference type="EMBL" id="JTDE01005508">
    <property type="protein sequence ID" value="KAF7249192.1"/>
    <property type="molecule type" value="Genomic_DNA"/>
</dbReference>
<sequence>MESFGEQSICVDHIAGSDWSLKQQSGQSLNLDSFGASCHEHECHREKGLTLRFGNYTVVCPFVGGNKQITFESVLGQLSGHIYCPPCSSVCEDTFCDFFSHSVDVEPEEDLIAEEEMMRGKETQTQFPDIPDAKMEPNVSAFKQPDRNCAYQSKDRFTMSTIVVQIFAYVIWGHMSRARPSQ</sequence>
<dbReference type="Proteomes" id="UP000822476">
    <property type="component" value="Unassembled WGS sequence"/>
</dbReference>
<evidence type="ECO:0000313" key="1">
    <source>
        <dbReference type="EMBL" id="KAF7249192.1"/>
    </source>
</evidence>
<dbReference type="AlphaFoldDB" id="A0A8S9YQ86"/>
<accession>A0A8S9YQ86</accession>
<proteinExistence type="predicted"/>
<reference evidence="1" key="1">
    <citation type="submission" date="2019-07" db="EMBL/GenBank/DDBJ databases">
        <title>Annotation for the trematode Paragonimus miyazaki's.</title>
        <authorList>
            <person name="Choi Y.-J."/>
        </authorList>
    </citation>
    <scope>NUCLEOTIDE SEQUENCE</scope>
    <source>
        <strain evidence="1">Japan</strain>
    </source>
</reference>